<feature type="compositionally biased region" description="Basic and acidic residues" evidence="1">
    <location>
        <begin position="114"/>
        <end position="123"/>
    </location>
</feature>
<protein>
    <submittedName>
        <fullName evidence="2">Uncharacterized protein</fullName>
    </submittedName>
</protein>
<feature type="region of interest" description="Disordered" evidence="1">
    <location>
        <begin position="203"/>
        <end position="223"/>
    </location>
</feature>
<proteinExistence type="predicted"/>
<evidence type="ECO:0000256" key="1">
    <source>
        <dbReference type="SAM" id="MobiDB-lite"/>
    </source>
</evidence>
<evidence type="ECO:0000313" key="3">
    <source>
        <dbReference type="Proteomes" id="UP000193240"/>
    </source>
</evidence>
<sequence>MTTNPPAHNAENGHKVRINSEILELCSKPAPPGTNPTLIGVGLYTHVAQPRKDSNPALKLEFLPLGGLNKVQSTKLINQQAQPDKEVAAVYRQLQEAVQAEEKIWKKHGYTAGQRRDSLHDTSEPSIATLKRKYGDPVTSGAKSELAIRNVSTKRRHSEITGSGSSKADEPQQKRKMSLAQITELRRKSAGDIDIFGNSKVTRRVSESKNMYDEERDPRRKGK</sequence>
<name>A0A1Y2LIF5_EPING</name>
<dbReference type="EMBL" id="KZ107864">
    <property type="protein sequence ID" value="OSS43510.1"/>
    <property type="molecule type" value="Genomic_DNA"/>
</dbReference>
<keyword evidence="3" id="KW-1185">Reference proteome</keyword>
<reference evidence="2 3" key="1">
    <citation type="journal article" date="2017" name="Genome Announc.">
        <title>Genome sequence of the saprophytic ascomycete Epicoccum nigrum ICMP 19927 strain isolated from New Zealand.</title>
        <authorList>
            <person name="Fokin M."/>
            <person name="Fleetwood D."/>
            <person name="Weir B.S."/>
            <person name="Villas-Boas S.G."/>
        </authorList>
    </citation>
    <scope>NUCLEOTIDE SEQUENCE [LARGE SCALE GENOMIC DNA]</scope>
    <source>
        <strain evidence="2 3">ICMP 19927</strain>
    </source>
</reference>
<gene>
    <name evidence="2" type="ORF">B5807_11902</name>
</gene>
<organism evidence="2 3">
    <name type="scientific">Epicoccum nigrum</name>
    <name type="common">Soil fungus</name>
    <name type="synonym">Epicoccum purpurascens</name>
    <dbReference type="NCBI Taxonomy" id="105696"/>
    <lineage>
        <taxon>Eukaryota</taxon>
        <taxon>Fungi</taxon>
        <taxon>Dikarya</taxon>
        <taxon>Ascomycota</taxon>
        <taxon>Pezizomycotina</taxon>
        <taxon>Dothideomycetes</taxon>
        <taxon>Pleosporomycetidae</taxon>
        <taxon>Pleosporales</taxon>
        <taxon>Pleosporineae</taxon>
        <taxon>Didymellaceae</taxon>
        <taxon>Epicoccum</taxon>
    </lineage>
</organism>
<dbReference type="InParanoid" id="A0A1Y2LIF5"/>
<dbReference type="AlphaFoldDB" id="A0A1Y2LIF5"/>
<feature type="region of interest" description="Disordered" evidence="1">
    <location>
        <begin position="113"/>
        <end position="178"/>
    </location>
</feature>
<evidence type="ECO:0000313" key="2">
    <source>
        <dbReference type="EMBL" id="OSS43510.1"/>
    </source>
</evidence>
<dbReference type="Proteomes" id="UP000193240">
    <property type="component" value="Unassembled WGS sequence"/>
</dbReference>
<feature type="compositionally biased region" description="Basic and acidic residues" evidence="1">
    <location>
        <begin position="204"/>
        <end position="223"/>
    </location>
</feature>
<accession>A0A1Y2LIF5</accession>